<dbReference type="GO" id="GO:0004843">
    <property type="term" value="F:cysteine-type deubiquitinase activity"/>
    <property type="evidence" value="ECO:0007669"/>
    <property type="project" value="InterPro"/>
</dbReference>
<dbReference type="AlphaFoldDB" id="A0A137PE01"/>
<gene>
    <name evidence="3" type="ORF">CONCODRAFT_3888</name>
</gene>
<evidence type="ECO:0000313" key="4">
    <source>
        <dbReference type="Proteomes" id="UP000070444"/>
    </source>
</evidence>
<dbReference type="InterPro" id="IPR001394">
    <property type="entry name" value="Peptidase_C19_UCH"/>
</dbReference>
<feature type="domain" description="USP" evidence="2">
    <location>
        <begin position="158"/>
        <end position="194"/>
    </location>
</feature>
<dbReference type="Gene3D" id="3.90.70.10">
    <property type="entry name" value="Cysteine proteinases"/>
    <property type="match status" value="1"/>
</dbReference>
<evidence type="ECO:0000259" key="2">
    <source>
        <dbReference type="PROSITE" id="PS50235"/>
    </source>
</evidence>
<feature type="region of interest" description="Disordered" evidence="1">
    <location>
        <begin position="1"/>
        <end position="21"/>
    </location>
</feature>
<accession>A0A137PE01</accession>
<dbReference type="InterPro" id="IPR038765">
    <property type="entry name" value="Papain-like_cys_pep_sf"/>
</dbReference>
<evidence type="ECO:0000256" key="1">
    <source>
        <dbReference type="SAM" id="MobiDB-lite"/>
    </source>
</evidence>
<reference evidence="3 4" key="1">
    <citation type="journal article" date="2015" name="Genome Biol. Evol.">
        <title>Phylogenomic analyses indicate that early fungi evolved digesting cell walls of algal ancestors of land plants.</title>
        <authorList>
            <person name="Chang Y."/>
            <person name="Wang S."/>
            <person name="Sekimoto S."/>
            <person name="Aerts A.L."/>
            <person name="Choi C."/>
            <person name="Clum A."/>
            <person name="LaButti K.M."/>
            <person name="Lindquist E.A."/>
            <person name="Yee Ngan C."/>
            <person name="Ohm R.A."/>
            <person name="Salamov A.A."/>
            <person name="Grigoriev I.V."/>
            <person name="Spatafora J.W."/>
            <person name="Berbee M.L."/>
        </authorList>
    </citation>
    <scope>NUCLEOTIDE SEQUENCE [LARGE SCALE GENOMIC DNA]</scope>
    <source>
        <strain evidence="3 4">NRRL 28638</strain>
    </source>
</reference>
<dbReference type="EMBL" id="KQ964440">
    <property type="protein sequence ID" value="KXN73217.1"/>
    <property type="molecule type" value="Genomic_DNA"/>
</dbReference>
<name>A0A137PE01_CONC2</name>
<dbReference type="Pfam" id="PF00443">
    <property type="entry name" value="UCH"/>
    <property type="match status" value="1"/>
</dbReference>
<protein>
    <recommendedName>
        <fullName evidence="2">USP domain-containing protein</fullName>
    </recommendedName>
</protein>
<organism evidence="3 4">
    <name type="scientific">Conidiobolus coronatus (strain ATCC 28846 / CBS 209.66 / NRRL 28638)</name>
    <name type="common">Delacroixia coronata</name>
    <dbReference type="NCBI Taxonomy" id="796925"/>
    <lineage>
        <taxon>Eukaryota</taxon>
        <taxon>Fungi</taxon>
        <taxon>Fungi incertae sedis</taxon>
        <taxon>Zoopagomycota</taxon>
        <taxon>Entomophthoromycotina</taxon>
        <taxon>Entomophthoromycetes</taxon>
        <taxon>Entomophthorales</taxon>
        <taxon>Ancylistaceae</taxon>
        <taxon>Conidiobolus</taxon>
    </lineage>
</organism>
<dbReference type="GO" id="GO:0016579">
    <property type="term" value="P:protein deubiquitination"/>
    <property type="evidence" value="ECO:0007669"/>
    <property type="project" value="InterPro"/>
</dbReference>
<dbReference type="PROSITE" id="PS50235">
    <property type="entry name" value="USP_3"/>
    <property type="match status" value="1"/>
</dbReference>
<proteinExistence type="predicted"/>
<dbReference type="InterPro" id="IPR028889">
    <property type="entry name" value="USP"/>
</dbReference>
<keyword evidence="4" id="KW-1185">Reference proteome</keyword>
<dbReference type="Proteomes" id="UP000070444">
    <property type="component" value="Unassembled WGS sequence"/>
</dbReference>
<evidence type="ECO:0000313" key="3">
    <source>
        <dbReference type="EMBL" id="KXN73217.1"/>
    </source>
</evidence>
<sequence length="194" mass="21879">MTKYLTSESSHSSRKKSNRTVELTEDEGKHLLEFFATCCRIMKESYLSKVSSGKGAKDLNDDPYIKCRESFIQQDLGSWKQILAKYSHNLETLAVHLFRFRVVMMLTEWGHALVFDSDSDQFINFLHECLQGVLFTTVTPPLTPISVSSAPSSHIGATGLRNLGNTCFMNSIIQWINGTSACQTLFILDTKGLW</sequence>
<dbReference type="InterPro" id="IPR018200">
    <property type="entry name" value="USP_CS"/>
</dbReference>
<dbReference type="SUPFAM" id="SSF54001">
    <property type="entry name" value="Cysteine proteinases"/>
    <property type="match status" value="1"/>
</dbReference>
<dbReference type="OrthoDB" id="292964at2759"/>
<dbReference type="PROSITE" id="PS00972">
    <property type="entry name" value="USP_1"/>
    <property type="match status" value="1"/>
</dbReference>